<protein>
    <recommendedName>
        <fullName evidence="3">MULE transposase domain-containing protein</fullName>
    </recommendedName>
</protein>
<reference evidence="1 2" key="1">
    <citation type="submission" date="2019-08" db="EMBL/GenBank/DDBJ databases">
        <authorList>
            <person name="Alioto T."/>
            <person name="Alioto T."/>
            <person name="Gomez Garrido J."/>
        </authorList>
    </citation>
    <scope>NUCLEOTIDE SEQUENCE [LARGE SCALE GENOMIC DNA]</scope>
</reference>
<evidence type="ECO:0008006" key="3">
    <source>
        <dbReference type="Google" id="ProtNLM"/>
    </source>
</evidence>
<dbReference type="OrthoDB" id="10000082at2759"/>
<evidence type="ECO:0000313" key="2">
    <source>
        <dbReference type="Proteomes" id="UP000325440"/>
    </source>
</evidence>
<organism evidence="1 2">
    <name type="scientific">Cinara cedri</name>
    <dbReference type="NCBI Taxonomy" id="506608"/>
    <lineage>
        <taxon>Eukaryota</taxon>
        <taxon>Metazoa</taxon>
        <taxon>Ecdysozoa</taxon>
        <taxon>Arthropoda</taxon>
        <taxon>Hexapoda</taxon>
        <taxon>Insecta</taxon>
        <taxon>Pterygota</taxon>
        <taxon>Neoptera</taxon>
        <taxon>Paraneoptera</taxon>
        <taxon>Hemiptera</taxon>
        <taxon>Sternorrhyncha</taxon>
        <taxon>Aphidomorpha</taxon>
        <taxon>Aphidoidea</taxon>
        <taxon>Aphididae</taxon>
        <taxon>Lachninae</taxon>
        <taxon>Cinara</taxon>
    </lineage>
</organism>
<dbReference type="Proteomes" id="UP000325440">
    <property type="component" value="Unassembled WGS sequence"/>
</dbReference>
<dbReference type="EMBL" id="CABPRJ010001007">
    <property type="protein sequence ID" value="VVC34680.1"/>
    <property type="molecule type" value="Genomic_DNA"/>
</dbReference>
<sequence>MNFNEELISNDLFLTPDGIPFVMYDSLYDENHRDHDSRIILLTTNYNFELLRKCNYWLGFGYQFNFGYLFTINVVLDLDTVSVVYVIIPNSSLDSFKLLFKTLKRYLPPSSYPVSFIFAADELAGLSALKLAFPNVSIRPSMVHFSNVIWDRLYNETNLPDMLGSNLKIKLDQLMTLTYSPVDDIVKNYERLLASEYFTTHAELLEVVIHFFEERYIGRRTRPGYNMRAEPKYPLEVWHCGPANRLRNEEFDNRINQWYKMYTDFLNGNLPNSLSELVRLLKSDNHLNKEQVESMLFEINRFHEEIAISINGRGT</sequence>
<dbReference type="AlphaFoldDB" id="A0A5E4MYY9"/>
<evidence type="ECO:0000313" key="1">
    <source>
        <dbReference type="EMBL" id="VVC34680.1"/>
    </source>
</evidence>
<proteinExistence type="predicted"/>
<gene>
    <name evidence="1" type="ORF">CINCED_3A001130</name>
</gene>
<keyword evidence="2" id="KW-1185">Reference proteome</keyword>
<accession>A0A5E4MYY9</accession>
<name>A0A5E4MYY9_9HEMI</name>